<organism evidence="1 2">
    <name type="scientific">Butyricicoccus porcorum</name>
    <dbReference type="NCBI Taxonomy" id="1945634"/>
    <lineage>
        <taxon>Bacteria</taxon>
        <taxon>Bacillati</taxon>
        <taxon>Bacillota</taxon>
        <taxon>Clostridia</taxon>
        <taxon>Eubacteriales</taxon>
        <taxon>Butyricicoccaceae</taxon>
        <taxon>Butyricicoccus</taxon>
    </lineage>
</organism>
<proteinExistence type="predicted"/>
<name>A0A252F4U0_9FIRM</name>
<protein>
    <recommendedName>
        <fullName evidence="3">Lipoprotein</fullName>
    </recommendedName>
</protein>
<dbReference type="AlphaFoldDB" id="A0A252F4U0"/>
<evidence type="ECO:0000313" key="1">
    <source>
        <dbReference type="EMBL" id="OUM20742.1"/>
    </source>
</evidence>
<keyword evidence="2" id="KW-1185">Reference proteome</keyword>
<dbReference type="EMBL" id="NHOC01000005">
    <property type="protein sequence ID" value="OUM20742.1"/>
    <property type="molecule type" value="Genomic_DNA"/>
</dbReference>
<evidence type="ECO:0008006" key="3">
    <source>
        <dbReference type="Google" id="ProtNLM"/>
    </source>
</evidence>
<sequence>MKNHFLLPCILLCGILCGCTGQDINVTVDQTNNNNTADTSGSAKAVCDHDYHRSDYAAATTDENGYEEFTCSKCGDSYREVIPALDGVSGSDSSSEENTGSTGNQLVLFDLPEYSSSSNEMISVSYYESDIVDVEGWHHKDCYTLCCGEKDKEKSYIRWELDQKYESVSGSIYLEKEPRDGRCWLVFCDEDNTPIFTTDNLNNNAASVKFEFDVSEVKFLTMYAYCQDISNPWIIVDNIYITQK</sequence>
<comment type="caution">
    <text evidence="1">The sequence shown here is derived from an EMBL/GenBank/DDBJ whole genome shotgun (WGS) entry which is preliminary data.</text>
</comment>
<evidence type="ECO:0000313" key="2">
    <source>
        <dbReference type="Proteomes" id="UP000194903"/>
    </source>
</evidence>
<gene>
    <name evidence="1" type="ORF">CBW42_07920</name>
</gene>
<reference evidence="1 2" key="1">
    <citation type="submission" date="2017-05" db="EMBL/GenBank/DDBJ databases">
        <title>Butyricicoccus porcorum sp. nov. a butyrate-producing bacterium from the swine intestinal tract.</title>
        <authorList>
            <person name="Trachsel J."/>
            <person name="Humphrey S."/>
            <person name="Allen H.K."/>
        </authorList>
    </citation>
    <scope>NUCLEOTIDE SEQUENCE [LARGE SCALE GENOMIC DNA]</scope>
    <source>
        <strain evidence="1">BB10</strain>
    </source>
</reference>
<dbReference type="OrthoDB" id="1997971at2"/>
<accession>A0A252F4U0</accession>
<dbReference type="PROSITE" id="PS51257">
    <property type="entry name" value="PROKAR_LIPOPROTEIN"/>
    <property type="match status" value="1"/>
</dbReference>
<dbReference type="Proteomes" id="UP000194903">
    <property type="component" value="Unassembled WGS sequence"/>
</dbReference>
<dbReference type="RefSeq" id="WP_087019586.1">
    <property type="nucleotide sequence ID" value="NZ_CP178353.1"/>
</dbReference>